<reference evidence="3" key="1">
    <citation type="journal article" date="2019" name="Int. J. Syst. Evol. Microbiol.">
        <title>The Global Catalogue of Microorganisms (GCM) 10K type strain sequencing project: providing services to taxonomists for standard genome sequencing and annotation.</title>
        <authorList>
            <consortium name="The Broad Institute Genomics Platform"/>
            <consortium name="The Broad Institute Genome Sequencing Center for Infectious Disease"/>
            <person name="Wu L."/>
            <person name="Ma J."/>
        </authorList>
    </citation>
    <scope>NUCLEOTIDE SEQUENCE [LARGE SCALE GENOMIC DNA]</scope>
    <source>
        <strain evidence="3">JCM 17110</strain>
    </source>
</reference>
<dbReference type="Gene3D" id="3.40.50.1820">
    <property type="entry name" value="alpha/beta hydrolase"/>
    <property type="match status" value="1"/>
</dbReference>
<dbReference type="InterPro" id="IPR029058">
    <property type="entry name" value="AB_hydrolase_fold"/>
</dbReference>
<keyword evidence="2" id="KW-0378">Hydrolase</keyword>
<comment type="caution">
    <text evidence="2">The sequence shown here is derived from an EMBL/GenBank/DDBJ whole genome shotgun (WGS) entry which is preliminary data.</text>
</comment>
<protein>
    <submittedName>
        <fullName evidence="2">Dienelactone hydrolase family protein</fullName>
    </submittedName>
</protein>
<keyword evidence="3" id="KW-1185">Reference proteome</keyword>
<evidence type="ECO:0000313" key="3">
    <source>
        <dbReference type="Proteomes" id="UP001500795"/>
    </source>
</evidence>
<gene>
    <name evidence="2" type="ORF">GCM10022394_04720</name>
</gene>
<evidence type="ECO:0000259" key="1">
    <source>
        <dbReference type="Pfam" id="PF20408"/>
    </source>
</evidence>
<organism evidence="2 3">
    <name type="scientific">Zobellella aerophila</name>
    <dbReference type="NCBI Taxonomy" id="870480"/>
    <lineage>
        <taxon>Bacteria</taxon>
        <taxon>Pseudomonadati</taxon>
        <taxon>Pseudomonadota</taxon>
        <taxon>Gammaproteobacteria</taxon>
        <taxon>Aeromonadales</taxon>
        <taxon>Aeromonadaceae</taxon>
        <taxon>Zobellella</taxon>
    </lineage>
</organism>
<dbReference type="InterPro" id="IPR046879">
    <property type="entry name" value="KANL3/Tex30_Abhydrolase"/>
</dbReference>
<dbReference type="Pfam" id="PF20408">
    <property type="entry name" value="Abhydrolase_11"/>
    <property type="match status" value="1"/>
</dbReference>
<proteinExistence type="predicted"/>
<evidence type="ECO:0000313" key="2">
    <source>
        <dbReference type="EMBL" id="GAA3528595.1"/>
    </source>
</evidence>
<accession>A0ABP6V827</accession>
<feature type="domain" description="KANL3/Tex30 alpha/beta hydrolase-like" evidence="1">
    <location>
        <begin position="30"/>
        <end position="199"/>
    </location>
</feature>
<dbReference type="EMBL" id="BAABCX010000001">
    <property type="protein sequence ID" value="GAA3528595.1"/>
    <property type="molecule type" value="Genomic_DNA"/>
</dbReference>
<sequence>MEGAVVHREVRLKTAGVVLDGLLALPHQCRALVLFAHGSGSSRFSPRNRLVAERLNAAGIGTLLFDLLTADESRIDDVTREFRFNIPLLARRLLGAIDWAGGEVDTQALYLGLFGSSTGAAAALLAAAERPRRVAALVSRGGRPDLAGPALSKVRAPTLLIVGGEDRQVLTLNREAAQQMTGAVRLETIPGASHLFEEPGTLDMVIRLVSDWFAQHLQQH</sequence>
<name>A0ABP6V827_9GAMM</name>
<dbReference type="SUPFAM" id="SSF53474">
    <property type="entry name" value="alpha/beta-Hydrolases"/>
    <property type="match status" value="1"/>
</dbReference>
<dbReference type="PANTHER" id="PTHR22946">
    <property type="entry name" value="DIENELACTONE HYDROLASE DOMAIN-CONTAINING PROTEIN-RELATED"/>
    <property type="match status" value="1"/>
</dbReference>
<dbReference type="RefSeq" id="WP_344954346.1">
    <property type="nucleotide sequence ID" value="NZ_BAABCX010000001.1"/>
</dbReference>
<dbReference type="InterPro" id="IPR050261">
    <property type="entry name" value="FrsA_esterase"/>
</dbReference>
<dbReference type="GO" id="GO:0016787">
    <property type="term" value="F:hydrolase activity"/>
    <property type="evidence" value="ECO:0007669"/>
    <property type="project" value="UniProtKB-KW"/>
</dbReference>
<dbReference type="Proteomes" id="UP001500795">
    <property type="component" value="Unassembled WGS sequence"/>
</dbReference>